<dbReference type="InterPro" id="IPR029056">
    <property type="entry name" value="Ribokinase-like"/>
</dbReference>
<keyword evidence="6" id="KW-1185">Reference proteome</keyword>
<dbReference type="InterPro" id="IPR011611">
    <property type="entry name" value="PfkB_dom"/>
</dbReference>
<gene>
    <name evidence="5" type="ORF">WJX75_004459</name>
</gene>
<dbReference type="Proteomes" id="UP001491310">
    <property type="component" value="Unassembled WGS sequence"/>
</dbReference>
<dbReference type="Gene3D" id="3.40.1190.20">
    <property type="match status" value="1"/>
</dbReference>
<name>A0ABR2YMC8_9CHLO</name>
<evidence type="ECO:0000313" key="6">
    <source>
        <dbReference type="Proteomes" id="UP001491310"/>
    </source>
</evidence>
<reference evidence="5 6" key="1">
    <citation type="journal article" date="2024" name="Nat. Commun.">
        <title>Phylogenomics reveals the evolutionary origins of lichenization in chlorophyte algae.</title>
        <authorList>
            <person name="Puginier C."/>
            <person name="Libourel C."/>
            <person name="Otte J."/>
            <person name="Skaloud P."/>
            <person name="Haon M."/>
            <person name="Grisel S."/>
            <person name="Petersen M."/>
            <person name="Berrin J.G."/>
            <person name="Delaux P.M."/>
            <person name="Dal Grande F."/>
            <person name="Keller J."/>
        </authorList>
    </citation>
    <scope>NUCLEOTIDE SEQUENCE [LARGE SCALE GENOMIC DNA]</scope>
    <source>
        <strain evidence="5 6">SAG 216-7</strain>
    </source>
</reference>
<comment type="similarity">
    <text evidence="1">Belongs to the carbohydrate kinase PfkB family.</text>
</comment>
<evidence type="ECO:0000256" key="1">
    <source>
        <dbReference type="ARBA" id="ARBA00010688"/>
    </source>
</evidence>
<accession>A0ABR2YMC8</accession>
<dbReference type="SUPFAM" id="SSF53613">
    <property type="entry name" value="Ribokinase-like"/>
    <property type="match status" value="1"/>
</dbReference>
<comment type="caution">
    <text evidence="5">The sequence shown here is derived from an EMBL/GenBank/DDBJ whole genome shotgun (WGS) entry which is preliminary data.</text>
</comment>
<dbReference type="PROSITE" id="PS00584">
    <property type="entry name" value="PFKB_KINASES_2"/>
    <property type="match status" value="1"/>
</dbReference>
<dbReference type="PANTHER" id="PTHR43320:SF3">
    <property type="entry name" value="CARBOHYDRATE KINASE PFKB DOMAIN-CONTAINING PROTEIN"/>
    <property type="match status" value="1"/>
</dbReference>
<dbReference type="InterPro" id="IPR002173">
    <property type="entry name" value="Carboh/pur_kinase_PfkB_CS"/>
</dbReference>
<evidence type="ECO:0000313" key="5">
    <source>
        <dbReference type="EMBL" id="KAK9908221.1"/>
    </source>
</evidence>
<proteinExistence type="inferred from homology"/>
<dbReference type="InterPro" id="IPR052700">
    <property type="entry name" value="Carb_kinase_PfkB-like"/>
</dbReference>
<dbReference type="PANTHER" id="PTHR43320">
    <property type="entry name" value="SUGAR KINASE"/>
    <property type="match status" value="1"/>
</dbReference>
<keyword evidence="3" id="KW-0418">Kinase</keyword>
<dbReference type="CDD" id="cd01168">
    <property type="entry name" value="adenosine_kinase"/>
    <property type="match status" value="1"/>
</dbReference>
<sequence>MVDISAAVDDNFVARAGIEKGARRIISMEERAKLLEALDGSAYQVSAGGSLANTLVAASHLCRADHCNRGGGPPSVGMLSVSGDDLQGSFHCAQMQHAGMQLLSEPLPGTSTGTVIVLTTPDANRTFLSYLGSSQTLTLSAAAKAAISRTRVLIVEGYLWEMPGAKEAIGSAVRLARESGALVALTTGDPGLVARHRSEFWRLLKNGDVDVLFANRAEAGALLEHPVSAAEAASELGSLCSLAAITDGANGSCISALGRLQVVPPYWTTDAPVDTCGAGDAYCAGLLYAYLSGMDLASMGRCSARTASAVISRSGACLTTQEAERVVASMPPADGYRAHFAGLALQPTAATTL</sequence>
<evidence type="ECO:0000256" key="2">
    <source>
        <dbReference type="ARBA" id="ARBA00022679"/>
    </source>
</evidence>
<dbReference type="Pfam" id="PF00294">
    <property type="entry name" value="PfkB"/>
    <property type="match status" value="1"/>
</dbReference>
<feature type="domain" description="Carbohydrate kinase PfkB" evidence="4">
    <location>
        <begin position="38"/>
        <end position="319"/>
    </location>
</feature>
<organism evidence="5 6">
    <name type="scientific">Coccomyxa subellipsoidea</name>
    <dbReference type="NCBI Taxonomy" id="248742"/>
    <lineage>
        <taxon>Eukaryota</taxon>
        <taxon>Viridiplantae</taxon>
        <taxon>Chlorophyta</taxon>
        <taxon>core chlorophytes</taxon>
        <taxon>Trebouxiophyceae</taxon>
        <taxon>Trebouxiophyceae incertae sedis</taxon>
        <taxon>Coccomyxaceae</taxon>
        <taxon>Coccomyxa</taxon>
    </lineage>
</organism>
<dbReference type="EMBL" id="JALJOT010000008">
    <property type="protein sequence ID" value="KAK9908221.1"/>
    <property type="molecule type" value="Genomic_DNA"/>
</dbReference>
<protein>
    <recommendedName>
        <fullName evidence="4">Carbohydrate kinase PfkB domain-containing protein</fullName>
    </recommendedName>
</protein>
<evidence type="ECO:0000259" key="4">
    <source>
        <dbReference type="Pfam" id="PF00294"/>
    </source>
</evidence>
<keyword evidence="2" id="KW-0808">Transferase</keyword>
<evidence type="ECO:0000256" key="3">
    <source>
        <dbReference type="ARBA" id="ARBA00022777"/>
    </source>
</evidence>